<accession>A0A392W6D3</accession>
<evidence type="ECO:0000313" key="2">
    <source>
        <dbReference type="Proteomes" id="UP000265520"/>
    </source>
</evidence>
<feature type="non-terminal residue" evidence="1">
    <location>
        <position position="48"/>
    </location>
</feature>
<keyword evidence="2" id="KW-1185">Reference proteome</keyword>
<dbReference type="Proteomes" id="UP000265520">
    <property type="component" value="Unassembled WGS sequence"/>
</dbReference>
<sequence length="48" mass="5510">MTMQSIRVAEEGKVVVVAKRKIEIEEDWLVRVEEDDVEVVPVDIDILS</sequence>
<proteinExistence type="predicted"/>
<protein>
    <submittedName>
        <fullName evidence="1">Uncharacterized protein</fullName>
    </submittedName>
</protein>
<dbReference type="AlphaFoldDB" id="A0A392W6D3"/>
<comment type="caution">
    <text evidence="1">The sequence shown here is derived from an EMBL/GenBank/DDBJ whole genome shotgun (WGS) entry which is preliminary data.</text>
</comment>
<name>A0A392W6D3_9FABA</name>
<dbReference type="EMBL" id="LXQA011383633">
    <property type="protein sequence ID" value="MCI95323.1"/>
    <property type="molecule type" value="Genomic_DNA"/>
</dbReference>
<reference evidence="1 2" key="1">
    <citation type="journal article" date="2018" name="Front. Plant Sci.">
        <title>Red Clover (Trifolium pratense) and Zigzag Clover (T. medium) - A Picture of Genomic Similarities and Differences.</title>
        <authorList>
            <person name="Dluhosova J."/>
            <person name="Istvanek J."/>
            <person name="Nedelnik J."/>
            <person name="Repkova J."/>
        </authorList>
    </citation>
    <scope>NUCLEOTIDE SEQUENCE [LARGE SCALE GENOMIC DNA]</scope>
    <source>
        <strain evidence="2">cv. 10/8</strain>
        <tissue evidence="1">Leaf</tissue>
    </source>
</reference>
<organism evidence="1 2">
    <name type="scientific">Trifolium medium</name>
    <dbReference type="NCBI Taxonomy" id="97028"/>
    <lineage>
        <taxon>Eukaryota</taxon>
        <taxon>Viridiplantae</taxon>
        <taxon>Streptophyta</taxon>
        <taxon>Embryophyta</taxon>
        <taxon>Tracheophyta</taxon>
        <taxon>Spermatophyta</taxon>
        <taxon>Magnoliopsida</taxon>
        <taxon>eudicotyledons</taxon>
        <taxon>Gunneridae</taxon>
        <taxon>Pentapetalae</taxon>
        <taxon>rosids</taxon>
        <taxon>fabids</taxon>
        <taxon>Fabales</taxon>
        <taxon>Fabaceae</taxon>
        <taxon>Papilionoideae</taxon>
        <taxon>50 kb inversion clade</taxon>
        <taxon>NPAAA clade</taxon>
        <taxon>Hologalegina</taxon>
        <taxon>IRL clade</taxon>
        <taxon>Trifolieae</taxon>
        <taxon>Trifolium</taxon>
    </lineage>
</organism>
<evidence type="ECO:0000313" key="1">
    <source>
        <dbReference type="EMBL" id="MCI95323.1"/>
    </source>
</evidence>